<reference evidence="2" key="1">
    <citation type="journal article" date="2022" name="bioRxiv">
        <title>Sequencing and chromosome-scale assembly of the giantPleurodeles waltlgenome.</title>
        <authorList>
            <person name="Brown T."/>
            <person name="Elewa A."/>
            <person name="Iarovenko S."/>
            <person name="Subramanian E."/>
            <person name="Araus A.J."/>
            <person name="Petzold A."/>
            <person name="Susuki M."/>
            <person name="Suzuki K.-i.T."/>
            <person name="Hayashi T."/>
            <person name="Toyoda A."/>
            <person name="Oliveira C."/>
            <person name="Osipova E."/>
            <person name="Leigh N.D."/>
            <person name="Simon A."/>
            <person name="Yun M.H."/>
        </authorList>
    </citation>
    <scope>NUCLEOTIDE SEQUENCE</scope>
    <source>
        <strain evidence="2">20211129_DDA</strain>
        <tissue evidence="2">Liver</tissue>
    </source>
</reference>
<feature type="compositionally biased region" description="Basic and acidic residues" evidence="1">
    <location>
        <begin position="100"/>
        <end position="109"/>
    </location>
</feature>
<comment type="caution">
    <text evidence="2">The sequence shown here is derived from an EMBL/GenBank/DDBJ whole genome shotgun (WGS) entry which is preliminary data.</text>
</comment>
<organism evidence="2 3">
    <name type="scientific">Pleurodeles waltl</name>
    <name type="common">Iberian ribbed newt</name>
    <dbReference type="NCBI Taxonomy" id="8319"/>
    <lineage>
        <taxon>Eukaryota</taxon>
        <taxon>Metazoa</taxon>
        <taxon>Chordata</taxon>
        <taxon>Craniata</taxon>
        <taxon>Vertebrata</taxon>
        <taxon>Euteleostomi</taxon>
        <taxon>Amphibia</taxon>
        <taxon>Batrachia</taxon>
        <taxon>Caudata</taxon>
        <taxon>Salamandroidea</taxon>
        <taxon>Salamandridae</taxon>
        <taxon>Pleurodelinae</taxon>
        <taxon>Pleurodeles</taxon>
    </lineage>
</organism>
<dbReference type="Proteomes" id="UP001066276">
    <property type="component" value="Chromosome 2_2"/>
</dbReference>
<evidence type="ECO:0000313" key="2">
    <source>
        <dbReference type="EMBL" id="KAJ1193700.1"/>
    </source>
</evidence>
<evidence type="ECO:0000256" key="1">
    <source>
        <dbReference type="SAM" id="MobiDB-lite"/>
    </source>
</evidence>
<proteinExistence type="predicted"/>
<gene>
    <name evidence="2" type="ORF">NDU88_002996</name>
</gene>
<name>A0AAV7UX81_PLEWA</name>
<keyword evidence="3" id="KW-1185">Reference proteome</keyword>
<sequence>MFPCERRLTQTGRISGAREEKKRRTRETGRGRSCPGRCRWRETQERRRNRSQKTHQSAETVEKGEIGPPRQALAATTLEGRGLIRSKNCHHRKTSRKRRQGQDKRREGNRATNNTPYQLLLPPLIQ</sequence>
<dbReference type="EMBL" id="JANPWB010000004">
    <property type="protein sequence ID" value="KAJ1193700.1"/>
    <property type="molecule type" value="Genomic_DNA"/>
</dbReference>
<feature type="compositionally biased region" description="Basic and acidic residues" evidence="1">
    <location>
        <begin position="16"/>
        <end position="30"/>
    </location>
</feature>
<accession>A0AAV7UX81</accession>
<feature type="region of interest" description="Disordered" evidence="1">
    <location>
        <begin position="1"/>
        <end position="126"/>
    </location>
</feature>
<feature type="compositionally biased region" description="Basic residues" evidence="1">
    <location>
        <begin position="87"/>
        <end position="99"/>
    </location>
</feature>
<protein>
    <submittedName>
        <fullName evidence="2">Uncharacterized protein</fullName>
    </submittedName>
</protein>
<dbReference type="AlphaFoldDB" id="A0AAV7UX81"/>
<evidence type="ECO:0000313" key="3">
    <source>
        <dbReference type="Proteomes" id="UP001066276"/>
    </source>
</evidence>